<keyword evidence="6" id="KW-1185">Reference proteome</keyword>
<protein>
    <recommendedName>
        <fullName evidence="4">SpoOB alpha-helical domain-containing protein</fullName>
    </recommendedName>
</protein>
<dbReference type="Proteomes" id="UP000030401">
    <property type="component" value="Unassembled WGS sequence"/>
</dbReference>
<reference evidence="5 6" key="1">
    <citation type="submission" date="2013-08" db="EMBL/GenBank/DDBJ databases">
        <authorList>
            <person name="Huang J."/>
            <person name="Wang G."/>
        </authorList>
    </citation>
    <scope>NUCLEOTIDE SEQUENCE [LARGE SCALE GENOMIC DNA]</scope>
    <source>
        <strain evidence="5 6">JSM 072002</strain>
    </source>
</reference>
<evidence type="ECO:0000256" key="3">
    <source>
        <dbReference type="ARBA" id="ARBA00022777"/>
    </source>
</evidence>
<evidence type="ECO:0000256" key="1">
    <source>
        <dbReference type="ARBA" id="ARBA00022553"/>
    </source>
</evidence>
<comment type="caution">
    <text evidence="5">The sequence shown here is derived from an EMBL/GenBank/DDBJ whole genome shotgun (WGS) entry which is preliminary data.</text>
</comment>
<dbReference type="AlphaFoldDB" id="A0A0A5GDK0"/>
<dbReference type="InterPro" id="IPR016120">
    <property type="entry name" value="Sig_transdc_His_kin_SpoOB"/>
</dbReference>
<evidence type="ECO:0000313" key="5">
    <source>
        <dbReference type="EMBL" id="KGX89200.1"/>
    </source>
</evidence>
<keyword evidence="2" id="KW-0808">Transferase</keyword>
<dbReference type="Pfam" id="PF14689">
    <property type="entry name" value="SPOB_a"/>
    <property type="match status" value="1"/>
</dbReference>
<gene>
    <name evidence="5" type="ORF">N784_01340</name>
</gene>
<dbReference type="SUPFAM" id="SSF55890">
    <property type="entry name" value="Sporulation response regulatory protein Spo0B"/>
    <property type="match status" value="1"/>
</dbReference>
<dbReference type="InterPro" id="IPR039506">
    <property type="entry name" value="SPOB_a"/>
</dbReference>
<keyword evidence="1" id="KW-0597">Phosphoprotein</keyword>
<dbReference type="EMBL" id="AVPG01000001">
    <property type="protein sequence ID" value="KGX89200.1"/>
    <property type="molecule type" value="Genomic_DNA"/>
</dbReference>
<dbReference type="GO" id="GO:0000155">
    <property type="term" value="F:phosphorelay sensor kinase activity"/>
    <property type="evidence" value="ECO:0007669"/>
    <property type="project" value="InterPro"/>
</dbReference>
<evidence type="ECO:0000259" key="4">
    <source>
        <dbReference type="Pfam" id="PF14689"/>
    </source>
</evidence>
<dbReference type="STRING" id="1385512.N784_01340"/>
<dbReference type="Gene3D" id="1.10.287.130">
    <property type="match status" value="1"/>
</dbReference>
<organism evidence="5 6">
    <name type="scientific">Pontibacillus litoralis JSM 072002</name>
    <dbReference type="NCBI Taxonomy" id="1385512"/>
    <lineage>
        <taxon>Bacteria</taxon>
        <taxon>Bacillati</taxon>
        <taxon>Bacillota</taxon>
        <taxon>Bacilli</taxon>
        <taxon>Bacillales</taxon>
        <taxon>Bacillaceae</taxon>
        <taxon>Pontibacillus</taxon>
    </lineage>
</organism>
<accession>A0A0A5GDK0</accession>
<dbReference type="eggNOG" id="COG3290">
    <property type="taxonomic scope" value="Bacteria"/>
</dbReference>
<evidence type="ECO:0000256" key="2">
    <source>
        <dbReference type="ARBA" id="ARBA00022679"/>
    </source>
</evidence>
<evidence type="ECO:0000313" key="6">
    <source>
        <dbReference type="Proteomes" id="UP000030401"/>
    </source>
</evidence>
<sequence length="176" mass="20993">MEVQEVTKLLRHYRHDWMNELQIVHGYAAMNKMDKVQEKLDEIIANSREEAKLMSLQAPYFALWILQCNMLNDNCKLTYQIEAEEDWSEFDQELVNQCEAVVQIIQACISPLTLCELHVRLKQTYVPRLHFEVCVEVTDEKELQKRIETVPNVHDFIIDDNNEQKTYNIYIDMKER</sequence>
<dbReference type="InterPro" id="IPR037100">
    <property type="entry name" value="Spo0B_C_sf"/>
</dbReference>
<dbReference type="Gene3D" id="3.30.565.30">
    <property type="entry name" value="Sporulation initiation phosphotransferase B (SpoOB), C-terminal domain"/>
    <property type="match status" value="1"/>
</dbReference>
<dbReference type="RefSeq" id="WP_036831215.1">
    <property type="nucleotide sequence ID" value="NZ_AVPG01000001.1"/>
</dbReference>
<feature type="domain" description="SpoOB alpha-helical" evidence="4">
    <location>
        <begin position="2"/>
        <end position="54"/>
    </location>
</feature>
<keyword evidence="3" id="KW-0418">Kinase</keyword>
<dbReference type="OrthoDB" id="2375606at2"/>
<proteinExistence type="predicted"/>
<name>A0A0A5GDK0_9BACI</name>